<dbReference type="InterPro" id="IPR053972">
    <property type="entry name" value="CofB_C"/>
</dbReference>
<keyword evidence="4" id="KW-1185">Reference proteome</keyword>
<evidence type="ECO:0000259" key="2">
    <source>
        <dbReference type="Pfam" id="PF22229"/>
    </source>
</evidence>
<dbReference type="EMBL" id="LXEN01000100">
    <property type="protein sequence ID" value="OAT26493.1"/>
    <property type="molecule type" value="Genomic_DNA"/>
</dbReference>
<feature type="domain" description="CofB C-terminal" evidence="2">
    <location>
        <begin position="403"/>
        <end position="523"/>
    </location>
</feature>
<dbReference type="InterPro" id="IPR048688">
    <property type="entry name" value="CofB-like_pilin_dom"/>
</dbReference>
<evidence type="ECO:0000313" key="4">
    <source>
        <dbReference type="Proteomes" id="UP000094023"/>
    </source>
</evidence>
<organism evidence="3 4">
    <name type="scientific">Proteus myxofaciens ATCC 19692</name>
    <dbReference type="NCBI Taxonomy" id="1354337"/>
    <lineage>
        <taxon>Bacteria</taxon>
        <taxon>Pseudomonadati</taxon>
        <taxon>Pseudomonadota</taxon>
        <taxon>Gammaproteobacteria</taxon>
        <taxon>Enterobacterales</taxon>
        <taxon>Morganellaceae</taxon>
        <taxon>Proteus</taxon>
    </lineage>
</organism>
<dbReference type="STRING" id="1354337.M983_2130"/>
<dbReference type="Pfam" id="PF22229">
    <property type="entry name" value="CofB_C"/>
    <property type="match status" value="1"/>
</dbReference>
<dbReference type="Proteomes" id="UP000094023">
    <property type="component" value="Unassembled WGS sequence"/>
</dbReference>
<dbReference type="Pfam" id="PF21444">
    <property type="entry name" value="CofB_pilin_dom"/>
    <property type="match status" value="1"/>
</dbReference>
<dbReference type="AlphaFoldDB" id="A0A198FNQ6"/>
<protein>
    <submittedName>
        <fullName evidence="3">Uncharacterized protein</fullName>
    </submittedName>
</protein>
<name>A0A198FNQ6_9GAMM</name>
<feature type="domain" description="CofB-like pilin" evidence="1">
    <location>
        <begin position="28"/>
        <end position="262"/>
    </location>
</feature>
<comment type="caution">
    <text evidence="3">The sequence shown here is derived from an EMBL/GenBank/DDBJ whole genome shotgun (WGS) entry which is preliminary data.</text>
</comment>
<evidence type="ECO:0000259" key="1">
    <source>
        <dbReference type="Pfam" id="PF21444"/>
    </source>
</evidence>
<proteinExistence type="predicted"/>
<gene>
    <name evidence="3" type="ORF">M983_2130</name>
</gene>
<evidence type="ECO:0000313" key="3">
    <source>
        <dbReference type="EMBL" id="OAT26493.1"/>
    </source>
</evidence>
<accession>A0A198FNQ6</accession>
<sequence>MVIAIIGIMAATLARYLTKVADENYRKMVTDAVVTEVSNFYRLINNYNIYVYQNNSEPEKDDIILQRNPVYDLKYEPTLTYGQRVTNYIDDDISESNYQTWTDDKGNYTDRSIYTNKICNFKNTSVDNRFAFNTVDDFLSCNISPIIKNSEFTLERIDLQGNQENRDIYRVDFFLAYHPESSDNKLGFEAYTKHFIESFNQKGLIYDSASIIYRPANTTAINKWQLMRVGDNRGAKIIELGDTISYITKFEKNKNYGIRFSFYTDMKKIKDNELLKADGSVFAEKLCWSEKDQDIGPCISPYNNKLDENNKLLITSGNKNKSDQAPGLCWSKDKSHLVNCLGMKKDEKGDDSLLYLTSVTDNNQEKTGTLVSNIIMHDEENKEYYTPVRAMYLNFKGVSIRQAGYNGDYANENGNIILKQQECPINPIDGKSKLYPRLSASISSFVGFKNKSDKVEGMNLSSQSQTRETENYDNALTGSVILQINQKNDNWYITSTVSESDTNKFDVYANPKSVSIIALTWCSSEPQ</sequence>
<reference evidence="3 4" key="1">
    <citation type="submission" date="2016-04" db="EMBL/GenBank/DDBJ databases">
        <title>ATOL: Assembling a taxonomically balanced genome-scale reconstruction of the evolutionary history of the Enterobacteriaceae.</title>
        <authorList>
            <person name="Plunkett G.III."/>
            <person name="Neeno-Eckwall E.C."/>
            <person name="Glasner J.D."/>
            <person name="Perna N.T."/>
        </authorList>
    </citation>
    <scope>NUCLEOTIDE SEQUENCE [LARGE SCALE GENOMIC DNA]</scope>
    <source>
        <strain evidence="3 4">ATCC 19692</strain>
    </source>
</reference>